<dbReference type="AlphaFoldDB" id="A0A1G8MBE0"/>
<protein>
    <recommendedName>
        <fullName evidence="8">tRNA(Ile)-lysidine synthase</fullName>
        <ecNumber evidence="8">6.3.4.19</ecNumber>
    </recommendedName>
    <alternativeName>
        <fullName evidence="8">tRNA(Ile)-2-lysyl-cytidine synthase</fullName>
    </alternativeName>
    <alternativeName>
        <fullName evidence="8">tRNA(Ile)-lysidine synthetase</fullName>
    </alternativeName>
</protein>
<evidence type="ECO:0000256" key="1">
    <source>
        <dbReference type="ARBA" id="ARBA00004496"/>
    </source>
</evidence>
<dbReference type="EMBL" id="FNDZ01000003">
    <property type="protein sequence ID" value="SDI65177.1"/>
    <property type="molecule type" value="Genomic_DNA"/>
</dbReference>
<dbReference type="GO" id="GO:0005524">
    <property type="term" value="F:ATP binding"/>
    <property type="evidence" value="ECO:0007669"/>
    <property type="project" value="UniProtKB-UniRule"/>
</dbReference>
<dbReference type="EC" id="6.3.4.19" evidence="8"/>
<dbReference type="Proteomes" id="UP000183255">
    <property type="component" value="Unassembled WGS sequence"/>
</dbReference>
<reference evidence="10 11" key="1">
    <citation type="submission" date="2016-10" db="EMBL/GenBank/DDBJ databases">
        <authorList>
            <person name="de Groot N.N."/>
        </authorList>
    </citation>
    <scope>NUCLEOTIDE SEQUENCE [LARGE SCALE GENOMIC DNA]</scope>
    <source>
        <strain evidence="10 11">CGMCC 1.5058</strain>
    </source>
</reference>
<dbReference type="NCBIfam" id="TIGR02432">
    <property type="entry name" value="lysidine_TilS_N"/>
    <property type="match status" value="1"/>
</dbReference>
<dbReference type="Gene3D" id="1.20.59.20">
    <property type="match status" value="1"/>
</dbReference>
<dbReference type="Gene3D" id="3.40.50.620">
    <property type="entry name" value="HUPs"/>
    <property type="match status" value="1"/>
</dbReference>
<keyword evidence="2 8" id="KW-0963">Cytoplasm</keyword>
<dbReference type="PANTHER" id="PTHR43033">
    <property type="entry name" value="TRNA(ILE)-LYSIDINE SYNTHASE-RELATED"/>
    <property type="match status" value="1"/>
</dbReference>
<dbReference type="SMART" id="SM00977">
    <property type="entry name" value="TilS_C"/>
    <property type="match status" value="1"/>
</dbReference>
<evidence type="ECO:0000256" key="3">
    <source>
        <dbReference type="ARBA" id="ARBA00022598"/>
    </source>
</evidence>
<dbReference type="Pfam" id="PF11734">
    <property type="entry name" value="TilS_C"/>
    <property type="match status" value="1"/>
</dbReference>
<evidence type="ECO:0000256" key="2">
    <source>
        <dbReference type="ARBA" id="ARBA00022490"/>
    </source>
</evidence>
<dbReference type="GO" id="GO:0032267">
    <property type="term" value="F:tRNA(Ile)-lysidine synthase activity"/>
    <property type="evidence" value="ECO:0007669"/>
    <property type="project" value="UniProtKB-EC"/>
</dbReference>
<organism evidence="10 11">
    <name type="scientific">Proteiniclasticum ruminis</name>
    <dbReference type="NCBI Taxonomy" id="398199"/>
    <lineage>
        <taxon>Bacteria</taxon>
        <taxon>Bacillati</taxon>
        <taxon>Bacillota</taxon>
        <taxon>Clostridia</taxon>
        <taxon>Eubacteriales</taxon>
        <taxon>Clostridiaceae</taxon>
        <taxon>Proteiniclasticum</taxon>
    </lineage>
</organism>
<keyword evidence="5 8" id="KW-0547">Nucleotide-binding</keyword>
<evidence type="ECO:0000256" key="5">
    <source>
        <dbReference type="ARBA" id="ARBA00022741"/>
    </source>
</evidence>
<comment type="function">
    <text evidence="8">Ligates lysine onto the cytidine present at position 34 of the AUA codon-specific tRNA(Ile) that contains the anticodon CAU, in an ATP-dependent manner. Cytidine is converted to lysidine, thus changing the amino acid specificity of the tRNA from methionine to isoleucine.</text>
</comment>
<evidence type="ECO:0000256" key="7">
    <source>
        <dbReference type="ARBA" id="ARBA00048539"/>
    </source>
</evidence>
<dbReference type="CDD" id="cd01992">
    <property type="entry name" value="TilS_N"/>
    <property type="match status" value="1"/>
</dbReference>
<dbReference type="GO" id="GO:0006400">
    <property type="term" value="P:tRNA modification"/>
    <property type="evidence" value="ECO:0007669"/>
    <property type="project" value="UniProtKB-UniRule"/>
</dbReference>
<dbReference type="RefSeq" id="WP_031574783.1">
    <property type="nucleotide sequence ID" value="NZ_FNDZ01000003.1"/>
</dbReference>
<dbReference type="Pfam" id="PF01171">
    <property type="entry name" value="ATP_bind_3"/>
    <property type="match status" value="1"/>
</dbReference>
<dbReference type="GO" id="GO:0005737">
    <property type="term" value="C:cytoplasm"/>
    <property type="evidence" value="ECO:0007669"/>
    <property type="project" value="UniProtKB-SubCell"/>
</dbReference>
<dbReference type="InterPro" id="IPR012796">
    <property type="entry name" value="Lysidine-tRNA-synth_C"/>
</dbReference>
<dbReference type="SUPFAM" id="SSF52402">
    <property type="entry name" value="Adenine nucleotide alpha hydrolases-like"/>
    <property type="match status" value="1"/>
</dbReference>
<keyword evidence="4 8" id="KW-0819">tRNA processing</keyword>
<comment type="domain">
    <text evidence="8">The N-terminal region contains the highly conserved SGGXDS motif, predicted to be a P-loop motif involved in ATP binding.</text>
</comment>
<accession>A0A1G8MBE0</accession>
<dbReference type="PANTHER" id="PTHR43033:SF1">
    <property type="entry name" value="TRNA(ILE)-LYSIDINE SYNTHASE-RELATED"/>
    <property type="match status" value="1"/>
</dbReference>
<dbReference type="SUPFAM" id="SSF56037">
    <property type="entry name" value="PheT/TilS domain"/>
    <property type="match status" value="1"/>
</dbReference>
<comment type="catalytic activity">
    <reaction evidence="7 8">
        <text>cytidine(34) in tRNA(Ile2) + L-lysine + ATP = lysidine(34) in tRNA(Ile2) + AMP + diphosphate + H(+)</text>
        <dbReference type="Rhea" id="RHEA:43744"/>
        <dbReference type="Rhea" id="RHEA-COMP:10625"/>
        <dbReference type="Rhea" id="RHEA-COMP:10670"/>
        <dbReference type="ChEBI" id="CHEBI:15378"/>
        <dbReference type="ChEBI" id="CHEBI:30616"/>
        <dbReference type="ChEBI" id="CHEBI:32551"/>
        <dbReference type="ChEBI" id="CHEBI:33019"/>
        <dbReference type="ChEBI" id="CHEBI:82748"/>
        <dbReference type="ChEBI" id="CHEBI:83665"/>
        <dbReference type="ChEBI" id="CHEBI:456215"/>
        <dbReference type="EC" id="6.3.4.19"/>
    </reaction>
</comment>
<keyword evidence="6 8" id="KW-0067">ATP-binding</keyword>
<keyword evidence="3 8" id="KW-0436">Ligase</keyword>
<feature type="binding site" evidence="8">
    <location>
        <begin position="27"/>
        <end position="32"/>
    </location>
    <ligand>
        <name>ATP</name>
        <dbReference type="ChEBI" id="CHEBI:30616"/>
    </ligand>
</feature>
<sequence length="462" mass="53897">MLTNKFLDTLMKEEIIGKEDRILVAFSGGIDSVALLCLLLEVRETLGLRLGAAHLNHGFRENADSDEAFCRSFCEEKKVPFFSRKIDVAAYAKAEKMSFEMAGRTLRYAFFEKVMDEQGFSKCATAHHLDDQVETVLLNLVRGTGLKGLTGISPVRGRYIRPLLFYKKSELLGYLEKNQISYRHDHTNDEVEYQRNRIRNEVLPYLEKYFNADVSQSISRMTGLLVEDLKFIEREVEKAKKSFLHEDGEQVRLSKEVKELPYAISSRLLMDAVQKVKGNLKDIEEVHIRDLLQLFLKETGKKLDIKEGVQGRNDYGDLLIEIKKEKTERENTMLHEVLSIPGTYHVKGQKITLRYIEREEMKKDKQLRFFNGDLISGEILVRHRDEGDRMRPFGMNGYRKLKNILIDRKVSREDRDELLVFQYEKDIIYIGHMMISEDYKVREKTERILEIGIFEEDTNDSK</sequence>
<dbReference type="NCBIfam" id="TIGR02433">
    <property type="entry name" value="lysidine_TilS_C"/>
    <property type="match status" value="1"/>
</dbReference>
<comment type="subcellular location">
    <subcellularLocation>
        <location evidence="1 8">Cytoplasm</location>
    </subcellularLocation>
</comment>
<dbReference type="InterPro" id="IPR011063">
    <property type="entry name" value="TilS/TtcA_N"/>
</dbReference>
<evidence type="ECO:0000259" key="9">
    <source>
        <dbReference type="SMART" id="SM00977"/>
    </source>
</evidence>
<comment type="similarity">
    <text evidence="8">Belongs to the tRNA(Ile)-lysidine synthase family.</text>
</comment>
<evidence type="ECO:0000313" key="10">
    <source>
        <dbReference type="EMBL" id="SDI65177.1"/>
    </source>
</evidence>
<evidence type="ECO:0000256" key="4">
    <source>
        <dbReference type="ARBA" id="ARBA00022694"/>
    </source>
</evidence>
<feature type="domain" description="Lysidine-tRNA(Ile) synthetase C-terminal" evidence="9">
    <location>
        <begin position="379"/>
        <end position="451"/>
    </location>
</feature>
<name>A0A1G8MBE0_9CLOT</name>
<proteinExistence type="inferred from homology"/>
<dbReference type="InterPro" id="IPR012795">
    <property type="entry name" value="tRNA_Ile_lys_synt_N"/>
</dbReference>
<evidence type="ECO:0000256" key="8">
    <source>
        <dbReference type="HAMAP-Rule" id="MF_01161"/>
    </source>
</evidence>
<dbReference type="InterPro" id="IPR012094">
    <property type="entry name" value="tRNA_Ile_lys_synt"/>
</dbReference>
<dbReference type="HAMAP" id="MF_01161">
    <property type="entry name" value="tRNA_Ile_lys_synt"/>
    <property type="match status" value="1"/>
</dbReference>
<evidence type="ECO:0000256" key="6">
    <source>
        <dbReference type="ARBA" id="ARBA00022840"/>
    </source>
</evidence>
<dbReference type="InterPro" id="IPR014729">
    <property type="entry name" value="Rossmann-like_a/b/a_fold"/>
</dbReference>
<dbReference type="SUPFAM" id="SSF82829">
    <property type="entry name" value="MesJ substrate recognition domain-like"/>
    <property type="match status" value="1"/>
</dbReference>
<evidence type="ECO:0000313" key="11">
    <source>
        <dbReference type="Proteomes" id="UP000183255"/>
    </source>
</evidence>
<gene>
    <name evidence="8" type="primary">tilS</name>
    <name evidence="10" type="ORF">SAMN05421804_103336</name>
</gene>